<organism evidence="1 2">
    <name type="scientific">Brucella intermedia</name>
    <dbReference type="NCBI Taxonomy" id="94625"/>
    <lineage>
        <taxon>Bacteria</taxon>
        <taxon>Pseudomonadati</taxon>
        <taxon>Pseudomonadota</taxon>
        <taxon>Alphaproteobacteria</taxon>
        <taxon>Hyphomicrobiales</taxon>
        <taxon>Brucellaceae</taxon>
        <taxon>Brucella/Ochrobactrum group</taxon>
        <taxon>Brucella</taxon>
    </lineage>
</organism>
<evidence type="ECO:0000313" key="1">
    <source>
        <dbReference type="EMBL" id="HHV66226.1"/>
    </source>
</evidence>
<dbReference type="AlphaFoldDB" id="A0A7V6P8D1"/>
<evidence type="ECO:0000313" key="2">
    <source>
        <dbReference type="Proteomes" id="UP000551563"/>
    </source>
</evidence>
<reference evidence="1 2" key="1">
    <citation type="journal article" date="2020" name="Biotechnol. Biofuels">
        <title>New insights from the biogas microbiome by comprehensive genome-resolved metagenomics of nearly 1600 species originating from multiple anaerobic digesters.</title>
        <authorList>
            <person name="Campanaro S."/>
            <person name="Treu L."/>
            <person name="Rodriguez-R L.M."/>
            <person name="Kovalovszki A."/>
            <person name="Ziels R.M."/>
            <person name="Maus I."/>
            <person name="Zhu X."/>
            <person name="Kougias P.G."/>
            <person name="Basile A."/>
            <person name="Luo G."/>
            <person name="Schluter A."/>
            <person name="Konstantinidis K.T."/>
            <person name="Angelidaki I."/>
        </authorList>
    </citation>
    <scope>NUCLEOTIDE SEQUENCE [LARGE SCALE GENOMIC DNA]</scope>
    <source>
        <strain evidence="1">AS04akNAM_66</strain>
    </source>
</reference>
<comment type="caution">
    <text evidence="1">The sequence shown here is derived from an EMBL/GenBank/DDBJ whole genome shotgun (WGS) entry which is preliminary data.</text>
</comment>
<proteinExistence type="predicted"/>
<dbReference type="EMBL" id="DUMN01000032">
    <property type="protein sequence ID" value="HHV66226.1"/>
    <property type="molecule type" value="Genomic_DNA"/>
</dbReference>
<protein>
    <submittedName>
        <fullName evidence="1">Uncharacterized protein</fullName>
    </submittedName>
</protein>
<name>A0A7V6P8D1_9HYPH</name>
<sequence length="172" mass="17444">MAALFAGIGSLLGGGAAATGISTGGLISTILQGTATVLGVASAFSAGAAEEDALKAQAIDAEREQAVQNLQGIERRGSIKAAMRDAQGAIDTAYAASGVDLSFGTAAQARREAYREADLMTTTSTGTELTNGARLMERAANYRNSAKRARRAGIVQGLTAGMGSAADIARRY</sequence>
<dbReference type="Proteomes" id="UP000551563">
    <property type="component" value="Unassembled WGS sequence"/>
</dbReference>
<gene>
    <name evidence="1" type="ORF">GXX48_01065</name>
</gene>
<accession>A0A7V6P8D1</accession>